<reference evidence="1" key="1">
    <citation type="submission" date="2014-01" db="EMBL/GenBank/DDBJ databases">
        <authorList>
            <person name="Aslett M."/>
        </authorList>
    </citation>
    <scope>NUCLEOTIDE SEQUENCE</scope>
</reference>
<dbReference type="EMBL" id="HG807542">
    <property type="protein sequence ID" value="CDW60913.1"/>
    <property type="molecule type" value="Genomic_DNA"/>
</dbReference>
<proteinExistence type="predicted"/>
<dbReference type="GO" id="GO:0003676">
    <property type="term" value="F:nucleic acid binding"/>
    <property type="evidence" value="ECO:0007669"/>
    <property type="project" value="InterPro"/>
</dbReference>
<organism evidence="1 2">
    <name type="scientific">Trichuris trichiura</name>
    <name type="common">Whipworm</name>
    <name type="synonym">Trichocephalus trichiurus</name>
    <dbReference type="NCBI Taxonomy" id="36087"/>
    <lineage>
        <taxon>Eukaryota</taxon>
        <taxon>Metazoa</taxon>
        <taxon>Ecdysozoa</taxon>
        <taxon>Nematoda</taxon>
        <taxon>Enoplea</taxon>
        <taxon>Dorylaimia</taxon>
        <taxon>Trichinellida</taxon>
        <taxon>Trichuridae</taxon>
        <taxon>Trichuris</taxon>
    </lineage>
</organism>
<accession>A0A077ZMF2</accession>
<dbReference type="AlphaFoldDB" id="A0A077ZMF2"/>
<evidence type="ECO:0000313" key="1">
    <source>
        <dbReference type="EMBL" id="CDW60913.1"/>
    </source>
</evidence>
<protein>
    <submittedName>
        <fullName evidence="1">Uncharacterized protein</fullName>
    </submittedName>
</protein>
<dbReference type="SUPFAM" id="SSF53098">
    <property type="entry name" value="Ribonuclease H-like"/>
    <property type="match status" value="1"/>
</dbReference>
<evidence type="ECO:0000313" key="2">
    <source>
        <dbReference type="Proteomes" id="UP000030665"/>
    </source>
</evidence>
<sequence>MSIDRRRHYVLLLDTETANTITDQKGRLDMTSVLVYDCGWCVMDTRGNIYKEQSFVNRDIFFGESELMKSAYYAEKIPQYLEDIRRGIRQVANTYQIRQAMLADMAEYGITEVVAHNARFDLNALNLLQRWTTKSKYRYWFPYGTEIWDTLKMSRDVILKMPTYKRFCEQYGFLTKTGKLSATAENLYRFITKDPTFQEEHKGLDDVRIEREIMIYCYRQKKKMRKKLFENQKTA</sequence>
<keyword evidence="2" id="KW-1185">Reference proteome</keyword>
<name>A0A077ZMF2_TRITR</name>
<gene>
    <name evidence="1" type="ORF">TTRE_0000931701</name>
</gene>
<dbReference type="InterPro" id="IPR036397">
    <property type="entry name" value="RNaseH_sf"/>
</dbReference>
<dbReference type="Proteomes" id="UP000030665">
    <property type="component" value="Unassembled WGS sequence"/>
</dbReference>
<reference evidence="1" key="2">
    <citation type="submission" date="2014-03" db="EMBL/GenBank/DDBJ databases">
        <title>The whipworm genome and dual-species transcriptomics of an intimate host-pathogen interaction.</title>
        <authorList>
            <person name="Foth B.J."/>
            <person name="Tsai I.J."/>
            <person name="Reid A.J."/>
            <person name="Bancroft A.J."/>
            <person name="Nichol S."/>
            <person name="Tracey A."/>
            <person name="Holroyd N."/>
            <person name="Cotton J.A."/>
            <person name="Stanley E.J."/>
            <person name="Zarowiecki M."/>
            <person name="Liu J.Z."/>
            <person name="Huckvale T."/>
            <person name="Cooper P.J."/>
            <person name="Grencis R.K."/>
            <person name="Berriman M."/>
        </authorList>
    </citation>
    <scope>NUCLEOTIDE SEQUENCE [LARGE SCALE GENOMIC DNA]</scope>
</reference>
<dbReference type="InterPro" id="IPR012337">
    <property type="entry name" value="RNaseH-like_sf"/>
</dbReference>
<dbReference type="Gene3D" id="3.30.420.10">
    <property type="entry name" value="Ribonuclease H-like superfamily/Ribonuclease H"/>
    <property type="match status" value="1"/>
</dbReference>